<dbReference type="AlphaFoldDB" id="A9U5G0"/>
<protein>
    <submittedName>
        <fullName evidence="5">Predicted protein</fullName>
    </submittedName>
</protein>
<evidence type="ECO:0000256" key="3">
    <source>
        <dbReference type="SAM" id="MobiDB-lite"/>
    </source>
</evidence>
<gene>
    <name evidence="5" type="ORF">PHYPADRAFT_102634</name>
</gene>
<evidence type="ECO:0000256" key="2">
    <source>
        <dbReference type="ARBA" id="ARBA00023242"/>
    </source>
</evidence>
<evidence type="ECO:0000256" key="1">
    <source>
        <dbReference type="ARBA" id="ARBA00004123"/>
    </source>
</evidence>
<evidence type="ECO:0000313" key="5">
    <source>
        <dbReference type="EMBL" id="EDQ49094.1"/>
    </source>
</evidence>
<organism>
    <name type="scientific">Physcomitrium patens</name>
    <name type="common">Spreading-leaved earth moss</name>
    <name type="synonym">Physcomitrella patens</name>
    <dbReference type="NCBI Taxonomy" id="3218"/>
    <lineage>
        <taxon>Eukaryota</taxon>
        <taxon>Viridiplantae</taxon>
        <taxon>Streptophyta</taxon>
        <taxon>Embryophyta</taxon>
        <taxon>Bryophyta</taxon>
        <taxon>Bryophytina</taxon>
        <taxon>Bryopsida</taxon>
        <taxon>Funariidae</taxon>
        <taxon>Funariales</taxon>
        <taxon>Funariaceae</taxon>
        <taxon>Physcomitrium</taxon>
    </lineage>
</organism>
<keyword evidence="2" id="KW-0539">Nucleus</keyword>
<reference evidence="5" key="1">
    <citation type="journal article" date="2008" name="Science">
        <title>The Physcomitrella genome reveals evolutionary insights into the conquest of land by plants.</title>
        <authorList>
            <person name="Rensing S."/>
            <person name="Lang D."/>
            <person name="Zimmer A."/>
            <person name="Terry A."/>
            <person name="Salamov A."/>
            <person name="Shapiro H."/>
            <person name="Nishiyama T."/>
            <person name="Perroud P.-F."/>
            <person name="Lindquist E."/>
            <person name="Kamisugi Y."/>
            <person name="Tanahashi T."/>
            <person name="Sakakibara K."/>
            <person name="Fujita T."/>
            <person name="Oishi K."/>
            <person name="Shin-I T."/>
            <person name="Kuroki Y."/>
            <person name="Toyoda A."/>
            <person name="Suzuki Y."/>
            <person name="Hashimoto A."/>
            <person name="Yamaguchi K."/>
            <person name="Sugano A."/>
            <person name="Kohara Y."/>
            <person name="Fujiyama A."/>
            <person name="Anterola A."/>
            <person name="Aoki S."/>
            <person name="Ashton N."/>
            <person name="Barbazuk W.B."/>
            <person name="Barker E."/>
            <person name="Bennetzen J."/>
            <person name="Bezanilla M."/>
            <person name="Blankenship R."/>
            <person name="Cho S.H."/>
            <person name="Dutcher S."/>
            <person name="Estelle M."/>
            <person name="Fawcett J.A."/>
            <person name="Gundlach H."/>
            <person name="Hanada K."/>
            <person name="Heyl A."/>
            <person name="Hicks K.A."/>
            <person name="Hugh J."/>
            <person name="Lohr M."/>
            <person name="Mayer K."/>
            <person name="Melkozernov A."/>
            <person name="Murata T."/>
            <person name="Nelson D."/>
            <person name="Pils B."/>
            <person name="Prigge M."/>
            <person name="Reiss B."/>
            <person name="Renner T."/>
            <person name="Rombauts S."/>
            <person name="Rushton P."/>
            <person name="Sanderfoot A."/>
            <person name="Schween G."/>
            <person name="Shiu S.-H."/>
            <person name="Stueber K."/>
            <person name="Theodoulou F.L."/>
            <person name="Tu H."/>
            <person name="Van de Peer Y."/>
            <person name="Verrier P.J."/>
            <person name="Waters E."/>
            <person name="Wood A."/>
            <person name="Yang L."/>
            <person name="Cove D."/>
            <person name="Cuming A."/>
            <person name="Hasebe M."/>
            <person name="Lucas S."/>
            <person name="Mishler D.B."/>
            <person name="Reski R."/>
            <person name="Grigoriev I."/>
            <person name="Quatrano R.S."/>
            <person name="Boore J.L."/>
        </authorList>
    </citation>
    <scope>NUCLEOTIDE SEQUENCE [LARGE SCALE GENOMIC DNA]</scope>
</reference>
<feature type="compositionally biased region" description="Polar residues" evidence="3">
    <location>
        <begin position="86"/>
        <end position="104"/>
    </location>
</feature>
<proteinExistence type="predicted"/>
<dbReference type="InterPro" id="IPR025927">
    <property type="entry name" value="Znf_KANL2-like"/>
</dbReference>
<dbReference type="EMBL" id="DS545502">
    <property type="protein sequence ID" value="EDQ49094.1"/>
    <property type="molecule type" value="Genomic_DNA"/>
</dbReference>
<name>A9U5G0_PHYPA</name>
<sequence>MLRIGEGVRLRPTLESNLATGLIHRCHGVATAVCDESGPLTAPSHEGFGNCRLDFATTSSSRRIADVGAYLVVEKWKNPTEDRRSPQLSSKQRQSSCRPATTASAEGGLFPSAARELGSCLVCGSSIGQARLARFVVFASGLIVLGVSPGVRVSLTAINVVSPDLKLYWGFAISCGCKEVVVIGVEQIGQAGRQAGRWVELRVGGVIDAGKYLEVREWFETWRDGTMQGMMQVMMQHRQWRKLCIGLACPICLHHLFFISSFCRTLYFGESTLLGCGSWVALGVPVYMIPLVTLRREAPQLALTLLSTTPVSRFRYSSRTVVLLVKIPSEAVAVRLGLGIVMARPMRECGLLKACNSGLLDFAHCLGTSGLTVLEGDCGLERAGRRETGVGGIGEKRNECRVSVDLGRMQLLTRIEGVVMDSTWWNSCIITDSVSGERESLSKAWVLPLEKDRPASRVVRSRFESREGEVNEGTRPGCTGIEGGVSQIDDGTFDVGSDPAHRRSNNVWCNPSIAAIGLEIEGGTASGCCGAALLVLKLVRRVGECGCFISWLAEWEGKGIGERIPRGTIEDVMRNSASKLGGDGTEDLRMARWAIAGGRVDRGGCSIGCRGGGFDTSSSNGRFDMVSYEVDSHFVVAVHIQTGDCNVERVECRSGAEELGGKHPDACDVDVYTRWLESGERGGRTTRLEMDTTIEKPSESEPVEVETACAVQRGDAEVKLLSSKLELVEPDLKVRIENESFPVSPSVSTSPVGSNLLPSRARTAVWRQKVHSGVGAPVLAGQRILEFPSPAMVSQIATAIGPGQRVPYESCKPESSPALPGTLPVAYRSLPPAAGVMGLTPNLLTPSPSILVPSAGVPPLPASLSLYPPGLPLTSAGHRRIPAALSNLTSAAGCSDPLASTNLCRLPGRTPQANGSSTKARSEHMCHSSRQSCSQYCLQGYKLCLWHILEDPSAPYKQCDFAEFPSRERCRFPVSLKSENTSIKQLGCLHQLQNGLGCPVCVDEVTEYGAQVQPSLEVVMNEGVGFGKFCQMHKQVKGFTINPVTLKNQQAMERPLLGEFSVLVVAAAVAHQMEIVAPPKLWASVVVNHVSVVPPSCGSGSVKEEYGASMFQRSISGKKVGAHVHGDVKPGDVPFARTNLKPAVRRAQGGLQMKEDGKGFGSAQGSSTK</sequence>
<comment type="subcellular location">
    <subcellularLocation>
        <location evidence="1">Nucleus</location>
    </subcellularLocation>
</comment>
<dbReference type="Pfam" id="PF13891">
    <property type="entry name" value="zf-C3HC3H_KANSL2"/>
    <property type="match status" value="1"/>
</dbReference>
<dbReference type="GO" id="GO:0005634">
    <property type="term" value="C:nucleus"/>
    <property type="evidence" value="ECO:0007669"/>
    <property type="project" value="UniProtKB-SubCell"/>
</dbReference>
<feature type="region of interest" description="Disordered" evidence="3">
    <location>
        <begin position="1147"/>
        <end position="1169"/>
    </location>
</feature>
<feature type="region of interest" description="Disordered" evidence="3">
    <location>
        <begin position="81"/>
        <end position="104"/>
    </location>
</feature>
<feature type="non-terminal residue" evidence="5">
    <location>
        <position position="1169"/>
    </location>
</feature>
<accession>A9U5G0</accession>
<evidence type="ECO:0000259" key="4">
    <source>
        <dbReference type="Pfam" id="PF13891"/>
    </source>
</evidence>
<feature type="domain" description="KANL2-like probable zinc-finger" evidence="4">
    <location>
        <begin position="926"/>
        <end position="980"/>
    </location>
</feature>